<dbReference type="InParanoid" id="A0A1Y2E0L0"/>
<name>A0A1Y2E0L0_9PEZI</name>
<feature type="compositionally biased region" description="Low complexity" evidence="1">
    <location>
        <begin position="207"/>
        <end position="224"/>
    </location>
</feature>
<dbReference type="AlphaFoldDB" id="A0A1Y2E0L0"/>
<comment type="caution">
    <text evidence="3">The sequence shown here is derived from an EMBL/GenBank/DDBJ whole genome shotgun (WGS) entry which is preliminary data.</text>
</comment>
<gene>
    <name evidence="3" type="ORF">BCR38DRAFT_408762</name>
</gene>
<evidence type="ECO:0000256" key="2">
    <source>
        <dbReference type="SAM" id="Phobius"/>
    </source>
</evidence>
<evidence type="ECO:0000313" key="3">
    <source>
        <dbReference type="EMBL" id="ORY65017.1"/>
    </source>
</evidence>
<dbReference type="Proteomes" id="UP000193689">
    <property type="component" value="Unassembled WGS sequence"/>
</dbReference>
<keyword evidence="2" id="KW-0812">Transmembrane</keyword>
<sequence>MALVNPLQIFILPFVFLVALPLALCAGFTTILAFLVLFLRLFLVYFDVGLEWLRFVVLGQGHGRYIQSPSVSRRHSPLISPVSSPPSSPEASSSRSKRRRKRAGSQGSGSTTPLGGLDGLALTPSRSLDRDFEGIGGWRLGDSTDTTEEKAWESLNSRLEMPDHHQRNHFRSHSGGTVLSSTGGVGLHMKPGSRVGSSSPEGLRIANNSSPKSPNTSRSRTPTRTRFEPFTTLDYESYFPPFTAQPKKIGA</sequence>
<keyword evidence="2" id="KW-1133">Transmembrane helix</keyword>
<dbReference type="RefSeq" id="XP_040716169.1">
    <property type="nucleotide sequence ID" value="XM_040858300.1"/>
</dbReference>
<feature type="transmembrane region" description="Helical" evidence="2">
    <location>
        <begin position="12"/>
        <end position="45"/>
    </location>
</feature>
<accession>A0A1Y2E0L0</accession>
<keyword evidence="4" id="KW-1185">Reference proteome</keyword>
<evidence type="ECO:0000256" key="1">
    <source>
        <dbReference type="SAM" id="MobiDB-lite"/>
    </source>
</evidence>
<proteinExistence type="predicted"/>
<reference evidence="3 4" key="1">
    <citation type="submission" date="2016-07" db="EMBL/GenBank/DDBJ databases">
        <title>Pervasive Adenine N6-methylation of Active Genes in Fungi.</title>
        <authorList>
            <consortium name="DOE Joint Genome Institute"/>
            <person name="Mondo S.J."/>
            <person name="Dannebaum R.O."/>
            <person name="Kuo R.C."/>
            <person name="Labutti K."/>
            <person name="Haridas S."/>
            <person name="Kuo A."/>
            <person name="Salamov A."/>
            <person name="Ahrendt S.R."/>
            <person name="Lipzen A."/>
            <person name="Sullivan W."/>
            <person name="Andreopoulos W.B."/>
            <person name="Clum A."/>
            <person name="Lindquist E."/>
            <person name="Daum C."/>
            <person name="Ramamoorthy G.K."/>
            <person name="Gryganskyi A."/>
            <person name="Culley D."/>
            <person name="Magnuson J.K."/>
            <person name="James T.Y."/>
            <person name="O'Malley M.A."/>
            <person name="Stajich J.E."/>
            <person name="Spatafora J.W."/>
            <person name="Visel A."/>
            <person name="Grigoriev I.V."/>
        </authorList>
    </citation>
    <scope>NUCLEOTIDE SEQUENCE [LARGE SCALE GENOMIC DNA]</scope>
    <source>
        <strain evidence="3 4">CBS 129021</strain>
    </source>
</reference>
<organism evidence="3 4">
    <name type="scientific">Pseudomassariella vexata</name>
    <dbReference type="NCBI Taxonomy" id="1141098"/>
    <lineage>
        <taxon>Eukaryota</taxon>
        <taxon>Fungi</taxon>
        <taxon>Dikarya</taxon>
        <taxon>Ascomycota</taxon>
        <taxon>Pezizomycotina</taxon>
        <taxon>Sordariomycetes</taxon>
        <taxon>Xylariomycetidae</taxon>
        <taxon>Amphisphaeriales</taxon>
        <taxon>Pseudomassariaceae</taxon>
        <taxon>Pseudomassariella</taxon>
    </lineage>
</organism>
<feature type="region of interest" description="Disordered" evidence="1">
    <location>
        <begin position="184"/>
        <end position="229"/>
    </location>
</feature>
<protein>
    <submittedName>
        <fullName evidence="3">Uncharacterized protein</fullName>
    </submittedName>
</protein>
<dbReference type="OrthoDB" id="4492972at2759"/>
<dbReference type="EMBL" id="MCFJ01000006">
    <property type="protein sequence ID" value="ORY65017.1"/>
    <property type="molecule type" value="Genomic_DNA"/>
</dbReference>
<dbReference type="GeneID" id="63774512"/>
<keyword evidence="2" id="KW-0472">Membrane</keyword>
<evidence type="ECO:0000313" key="4">
    <source>
        <dbReference type="Proteomes" id="UP000193689"/>
    </source>
</evidence>
<feature type="region of interest" description="Disordered" evidence="1">
    <location>
        <begin position="74"/>
        <end position="121"/>
    </location>
</feature>